<keyword evidence="5 11" id="KW-1133">Transmembrane helix</keyword>
<evidence type="ECO:0000256" key="7">
    <source>
        <dbReference type="ARBA" id="ARBA00023136"/>
    </source>
</evidence>
<feature type="transmembrane region" description="Helical" evidence="11">
    <location>
        <begin position="152"/>
        <end position="174"/>
    </location>
</feature>
<keyword evidence="8" id="KW-0675">Receptor</keyword>
<feature type="transmembrane region" description="Helical" evidence="11">
    <location>
        <begin position="201"/>
        <end position="222"/>
    </location>
</feature>
<evidence type="ECO:0000256" key="9">
    <source>
        <dbReference type="ARBA" id="ARBA00023224"/>
    </source>
</evidence>
<dbReference type="Pfam" id="PF00001">
    <property type="entry name" value="7tm_1"/>
    <property type="match status" value="1"/>
</dbReference>
<dbReference type="CDD" id="cd00637">
    <property type="entry name" value="7tm_classA_rhodopsin-like"/>
    <property type="match status" value="1"/>
</dbReference>
<keyword evidence="6" id="KW-0297">G-protein coupled receptor</keyword>
<dbReference type="RefSeq" id="XP_022250430.1">
    <property type="nucleotide sequence ID" value="XM_022394722.1"/>
</dbReference>
<dbReference type="PANTHER" id="PTHR22752">
    <property type="entry name" value="G PROTEIN-COUPLED RECEPTOR"/>
    <property type="match status" value="1"/>
</dbReference>
<evidence type="ECO:0000313" key="15">
    <source>
        <dbReference type="RefSeq" id="XP_022250429.1"/>
    </source>
</evidence>
<proteinExistence type="inferred from homology"/>
<name>A0ABM1BI10_LIMPO</name>
<feature type="domain" description="G-protein coupled receptors family 1 profile" evidence="12">
    <location>
        <begin position="54"/>
        <end position="308"/>
    </location>
</feature>
<dbReference type="Proteomes" id="UP000694941">
    <property type="component" value="Unplaced"/>
</dbReference>
<evidence type="ECO:0000256" key="8">
    <source>
        <dbReference type="ARBA" id="ARBA00023170"/>
    </source>
</evidence>
<keyword evidence="4 11" id="KW-0812">Transmembrane</keyword>
<dbReference type="SUPFAM" id="SSF81321">
    <property type="entry name" value="Family A G protein-coupled receptor-like"/>
    <property type="match status" value="1"/>
</dbReference>
<evidence type="ECO:0000313" key="13">
    <source>
        <dbReference type="Proteomes" id="UP000694941"/>
    </source>
</evidence>
<evidence type="ECO:0000256" key="5">
    <source>
        <dbReference type="ARBA" id="ARBA00022989"/>
    </source>
</evidence>
<evidence type="ECO:0000256" key="6">
    <source>
        <dbReference type="ARBA" id="ARBA00023040"/>
    </source>
</evidence>
<dbReference type="GeneID" id="106466657"/>
<evidence type="ECO:0000256" key="1">
    <source>
        <dbReference type="ARBA" id="ARBA00004651"/>
    </source>
</evidence>
<keyword evidence="3" id="KW-1003">Cell membrane</keyword>
<reference evidence="14 15" key="1">
    <citation type="submission" date="2025-05" db="UniProtKB">
        <authorList>
            <consortium name="RefSeq"/>
        </authorList>
    </citation>
    <scope>IDENTIFICATION</scope>
    <source>
        <tissue evidence="14 15">Muscle</tissue>
    </source>
</reference>
<evidence type="ECO:0000256" key="3">
    <source>
        <dbReference type="ARBA" id="ARBA00022475"/>
    </source>
</evidence>
<feature type="compositionally biased region" description="Polar residues" evidence="10">
    <location>
        <begin position="337"/>
        <end position="348"/>
    </location>
</feature>
<feature type="transmembrane region" description="Helical" evidence="11">
    <location>
        <begin position="292"/>
        <end position="310"/>
    </location>
</feature>
<feature type="transmembrane region" description="Helical" evidence="11">
    <location>
        <begin position="75"/>
        <end position="100"/>
    </location>
</feature>
<dbReference type="InterPro" id="IPR000276">
    <property type="entry name" value="GPCR_Rhodpsn"/>
</dbReference>
<feature type="transmembrane region" description="Helical" evidence="11">
    <location>
        <begin position="251"/>
        <end position="272"/>
    </location>
</feature>
<evidence type="ECO:0000256" key="4">
    <source>
        <dbReference type="ARBA" id="ARBA00022692"/>
    </source>
</evidence>
<evidence type="ECO:0000256" key="10">
    <source>
        <dbReference type="SAM" id="MobiDB-lite"/>
    </source>
</evidence>
<dbReference type="RefSeq" id="XP_013782403.1">
    <property type="nucleotide sequence ID" value="XM_013926949.2"/>
</dbReference>
<feature type="transmembrane region" description="Helical" evidence="11">
    <location>
        <begin position="31"/>
        <end position="63"/>
    </location>
</feature>
<dbReference type="Gene3D" id="1.20.1070.10">
    <property type="entry name" value="Rhodopsin 7-helix transmembrane proteins"/>
    <property type="match status" value="1"/>
</dbReference>
<evidence type="ECO:0000313" key="14">
    <source>
        <dbReference type="RefSeq" id="XP_013782403.1"/>
    </source>
</evidence>
<protein>
    <submittedName>
        <fullName evidence="14 15">Octopamine receptor-like</fullName>
    </submittedName>
</protein>
<keyword evidence="9" id="KW-0807">Transducer</keyword>
<feature type="transmembrane region" description="Helical" evidence="11">
    <location>
        <begin position="112"/>
        <end position="131"/>
    </location>
</feature>
<comment type="similarity">
    <text evidence="2">Belongs to the G-protein coupled receptor 1 family.</text>
</comment>
<evidence type="ECO:0000259" key="12">
    <source>
        <dbReference type="PROSITE" id="PS50262"/>
    </source>
</evidence>
<keyword evidence="13" id="KW-1185">Reference proteome</keyword>
<accession>A0ABM1BI10</accession>
<keyword evidence="7 11" id="KW-0472">Membrane</keyword>
<organism evidence="13 14">
    <name type="scientific">Limulus polyphemus</name>
    <name type="common">Atlantic horseshoe crab</name>
    <dbReference type="NCBI Taxonomy" id="6850"/>
    <lineage>
        <taxon>Eukaryota</taxon>
        <taxon>Metazoa</taxon>
        <taxon>Ecdysozoa</taxon>
        <taxon>Arthropoda</taxon>
        <taxon>Chelicerata</taxon>
        <taxon>Merostomata</taxon>
        <taxon>Xiphosura</taxon>
        <taxon>Limulidae</taxon>
        <taxon>Limulus</taxon>
    </lineage>
</organism>
<evidence type="ECO:0000256" key="11">
    <source>
        <dbReference type="SAM" id="Phobius"/>
    </source>
</evidence>
<dbReference type="PROSITE" id="PS50262">
    <property type="entry name" value="G_PROTEIN_RECEP_F1_2"/>
    <property type="match status" value="1"/>
</dbReference>
<evidence type="ECO:0000256" key="2">
    <source>
        <dbReference type="ARBA" id="ARBA00010663"/>
    </source>
</evidence>
<sequence>MYVTSTTFPLMFEGEREYNLTKHIPGNTYHYYGLAAVVPFCLVIIVFIILSVVGNIMVIITVARHKGMRTRTNMFIVNLAVADMLTAVIDMPISLVTLIHGDWILGDFFCQLNGFTMALFFICSIHTLMYISIHKYISITRPFRQVMSHQKVLLMIGAAWCWAALCATFPLLGWNKTIYKKGSSQCGPSLPDDWKDFSHSILITVSNYIVPLVVMIFCYSGIFKEIDNHMHRIRETSNIPLQDTIHQQRRISVTLFLVLSCFLICWTPYVVYSSTVAFIKDKRLVPLVVNPVAYWCGYLNSACNPVIYGFKNHSFRQGYKEIMCVQSSVPPSEEGTRPQQDPSSSQPITREEGLNFSQISLMGFTLPSRRRDCHSNRPSRIRRTFHEVTVGKNKVVSEFRVEDGDLLRSSLPLNPLIEERQEESIDTG</sequence>
<evidence type="ECO:0000313" key="16">
    <source>
        <dbReference type="RefSeq" id="XP_022250430.1"/>
    </source>
</evidence>
<gene>
    <name evidence="14 15 16" type="primary">LOC106466657</name>
</gene>
<dbReference type="PANTHER" id="PTHR22752:SF14">
    <property type="entry name" value="G-PROTEIN COUPLED RECEPTORS FAMILY 1 PROFILE DOMAIN-CONTAINING PROTEIN"/>
    <property type="match status" value="1"/>
</dbReference>
<dbReference type="InterPro" id="IPR017452">
    <property type="entry name" value="GPCR_Rhodpsn_7TM"/>
</dbReference>
<dbReference type="PRINTS" id="PR00237">
    <property type="entry name" value="GPCRRHODOPSN"/>
</dbReference>
<feature type="region of interest" description="Disordered" evidence="10">
    <location>
        <begin position="329"/>
        <end position="349"/>
    </location>
</feature>
<comment type="subcellular location">
    <subcellularLocation>
        <location evidence="1">Cell membrane</location>
        <topology evidence="1">Multi-pass membrane protein</topology>
    </subcellularLocation>
</comment>
<dbReference type="RefSeq" id="XP_022250429.1">
    <property type="nucleotide sequence ID" value="XM_022394721.1"/>
</dbReference>